<dbReference type="Gene3D" id="3.40.50.11550">
    <property type="match status" value="1"/>
</dbReference>
<evidence type="ECO:0000313" key="3">
    <source>
        <dbReference type="EMBL" id="TDQ36498.1"/>
    </source>
</evidence>
<dbReference type="Pfam" id="PF04187">
    <property type="entry name" value="Cofac_haem_bdg"/>
    <property type="match status" value="1"/>
</dbReference>
<gene>
    <name evidence="3" type="ORF">DFQ45_11245</name>
</gene>
<proteinExistence type="predicted"/>
<dbReference type="OrthoDB" id="9795827at2"/>
<evidence type="ECO:0000313" key="4">
    <source>
        <dbReference type="Proteomes" id="UP000294575"/>
    </source>
</evidence>
<name>A0A4R6TSA5_9GAMM</name>
<accession>A0A4R6TSA5</accession>
<dbReference type="EMBL" id="SNYK01000012">
    <property type="protein sequence ID" value="TDQ36498.1"/>
    <property type="molecule type" value="Genomic_DNA"/>
</dbReference>
<dbReference type="SUPFAM" id="SSF159501">
    <property type="entry name" value="EreA/ChaN-like"/>
    <property type="match status" value="1"/>
</dbReference>
<protein>
    <submittedName>
        <fullName evidence="3">Putative iron-regulated protein</fullName>
    </submittedName>
</protein>
<dbReference type="PROSITE" id="PS51257">
    <property type="entry name" value="PROKAR_LIPOPROTEIN"/>
    <property type="match status" value="1"/>
</dbReference>
<evidence type="ECO:0000256" key="1">
    <source>
        <dbReference type="SAM" id="MobiDB-lite"/>
    </source>
</evidence>
<dbReference type="AlphaFoldDB" id="A0A4R6TSA5"/>
<dbReference type="InterPro" id="IPR007314">
    <property type="entry name" value="Cofac_haem-bd_dom"/>
</dbReference>
<dbReference type="Proteomes" id="UP000294575">
    <property type="component" value="Unassembled WGS sequence"/>
</dbReference>
<reference evidence="3 4" key="1">
    <citation type="submission" date="2019-03" db="EMBL/GenBank/DDBJ databases">
        <title>Genomic Encyclopedia of Type Strains, Phase IV (KMG-IV): sequencing the most valuable type-strain genomes for metagenomic binning, comparative biology and taxonomic classification.</title>
        <authorList>
            <person name="Goeker M."/>
        </authorList>
    </citation>
    <scope>NUCLEOTIDE SEQUENCE [LARGE SCALE GENOMIC DNA]</scope>
    <source>
        <strain evidence="3 4">DSM 28679</strain>
    </source>
</reference>
<organism evidence="3 4">
    <name type="scientific">Thiopseudomonas denitrificans</name>
    <dbReference type="NCBI Taxonomy" id="1501432"/>
    <lineage>
        <taxon>Bacteria</taxon>
        <taxon>Pseudomonadati</taxon>
        <taxon>Pseudomonadota</taxon>
        <taxon>Gammaproteobacteria</taxon>
        <taxon>Pseudomonadales</taxon>
        <taxon>Pseudomonadaceae</taxon>
        <taxon>Thiopseudomonas</taxon>
    </lineage>
</organism>
<feature type="region of interest" description="Disordered" evidence="1">
    <location>
        <begin position="24"/>
        <end position="43"/>
    </location>
</feature>
<keyword evidence="4" id="KW-1185">Reference proteome</keyword>
<evidence type="ECO:0000259" key="2">
    <source>
        <dbReference type="Pfam" id="PF04187"/>
    </source>
</evidence>
<dbReference type="Gene3D" id="1.10.8.760">
    <property type="entry name" value="Haem-binding uptake, Tiki superfamily, ChaN, domain 2"/>
    <property type="match status" value="1"/>
</dbReference>
<comment type="caution">
    <text evidence="3">The sequence shown here is derived from an EMBL/GenBank/DDBJ whole genome shotgun (WGS) entry which is preliminary data.</text>
</comment>
<feature type="domain" description="Haem-binding uptake Tiki superfamily ChaN" evidence="2">
    <location>
        <begin position="78"/>
        <end position="267"/>
    </location>
</feature>
<sequence length="327" mass="36353">MTSLRNILVLVTAALTIGCVSGYSTSRPDSQQEKRVSADNTPEKIPIPFQGTLHTDNPLVGHFWSVRENQLVSWKDVLEQIHTSDWLLLGESHGVIDHQKMEDVFIQVLDRSDKLGAVAFEQLSEEQQPLISPWLGKGNEVSGHDLAWHPDSWDWNTYVFPLSSALNGAKQVLALDPARERVQQVYQESKSAKPLSGSYGVLMDGLIRQSHCNLLPDNMIDPMINVQSAKDRFMADVLNSATTPGETGVAIMGYQHARKDYGVPLWLANDITSTSILLQQVTASADPSSYIYNPFEGRAIADYIMFTPGHESPDYCEQLKAGLSYHQ</sequence>
<dbReference type="RefSeq" id="WP_101496040.1">
    <property type="nucleotide sequence ID" value="NZ_LNJZ01000003.1"/>
</dbReference>